<dbReference type="Pfam" id="PF00535">
    <property type="entry name" value="Glycos_transf_2"/>
    <property type="match status" value="1"/>
</dbReference>
<evidence type="ECO:0000259" key="1">
    <source>
        <dbReference type="Pfam" id="PF00535"/>
    </source>
</evidence>
<proteinExistence type="predicted"/>
<dbReference type="Proteomes" id="UP000772181">
    <property type="component" value="Unassembled WGS sequence"/>
</dbReference>
<sequence>MRISIAICTKDRPELLKSCLASITASSLLPDELIIIDQSENNLTEHLVNSFSGSGFELRYSKSKTRGKAIGLNGLSTVATGELIGFTDDDCLVDPNWILEAKNHLFNHPDVSILTGKVIPSSVHSDKVYTPRFLKEHQIMAQGRVNPWEHGCAGGNMFVKREVFLHLRGFDGRFGPGAEFRSAMDGDFVYRAIKSGLKSLYSPQLIVYHQDWRNNEESWALIYNYAFGLGAFAAKHFKTGDFYPLCWIGLKFSKKFRRFLLGLLFIQKTRLLDGALQVSGMARGFTKMLLFGQTHKFIDF</sequence>
<reference evidence="2" key="1">
    <citation type="submission" date="2020-07" db="EMBL/GenBank/DDBJ databases">
        <title>Huge and variable diversity of episymbiotic CPR bacteria and DPANN archaea in groundwater ecosystems.</title>
        <authorList>
            <person name="He C.Y."/>
            <person name="Keren R."/>
            <person name="Whittaker M."/>
            <person name="Farag I.F."/>
            <person name="Doudna J."/>
            <person name="Cate J.H.D."/>
            <person name="Banfield J.F."/>
        </authorList>
    </citation>
    <scope>NUCLEOTIDE SEQUENCE</scope>
    <source>
        <strain evidence="2">NC_groundwater_1482_Ag_S-0.65um_47_24</strain>
    </source>
</reference>
<dbReference type="InterPro" id="IPR029044">
    <property type="entry name" value="Nucleotide-diphossugar_trans"/>
</dbReference>
<feature type="domain" description="Glycosyltransferase 2-like" evidence="1">
    <location>
        <begin position="4"/>
        <end position="164"/>
    </location>
</feature>
<protein>
    <submittedName>
        <fullName evidence="2">Glycosyltransferase family 2 protein</fullName>
    </submittedName>
</protein>
<name>A0A933GMP7_UNCTE</name>
<dbReference type="PANTHER" id="PTHR43685">
    <property type="entry name" value="GLYCOSYLTRANSFERASE"/>
    <property type="match status" value="1"/>
</dbReference>
<dbReference type="EMBL" id="JACQWF010000144">
    <property type="protein sequence ID" value="MBI4595370.1"/>
    <property type="molecule type" value="Genomic_DNA"/>
</dbReference>
<evidence type="ECO:0000313" key="2">
    <source>
        <dbReference type="EMBL" id="MBI4595370.1"/>
    </source>
</evidence>
<dbReference type="CDD" id="cd00761">
    <property type="entry name" value="Glyco_tranf_GTA_type"/>
    <property type="match status" value="1"/>
</dbReference>
<organism evidence="2 3">
    <name type="scientific">Tectimicrobiota bacterium</name>
    <dbReference type="NCBI Taxonomy" id="2528274"/>
    <lineage>
        <taxon>Bacteria</taxon>
        <taxon>Pseudomonadati</taxon>
        <taxon>Nitrospinota/Tectimicrobiota group</taxon>
        <taxon>Candidatus Tectimicrobiota</taxon>
    </lineage>
</organism>
<dbReference type="InterPro" id="IPR050834">
    <property type="entry name" value="Glycosyltransf_2"/>
</dbReference>
<dbReference type="AlphaFoldDB" id="A0A933GMP7"/>
<gene>
    <name evidence="2" type="ORF">HY730_03220</name>
</gene>
<dbReference type="PANTHER" id="PTHR43685:SF2">
    <property type="entry name" value="GLYCOSYLTRANSFERASE 2-LIKE DOMAIN-CONTAINING PROTEIN"/>
    <property type="match status" value="1"/>
</dbReference>
<comment type="caution">
    <text evidence="2">The sequence shown here is derived from an EMBL/GenBank/DDBJ whole genome shotgun (WGS) entry which is preliminary data.</text>
</comment>
<accession>A0A933GMP7</accession>
<dbReference type="SUPFAM" id="SSF53448">
    <property type="entry name" value="Nucleotide-diphospho-sugar transferases"/>
    <property type="match status" value="1"/>
</dbReference>
<dbReference type="Gene3D" id="3.90.550.10">
    <property type="entry name" value="Spore Coat Polysaccharide Biosynthesis Protein SpsA, Chain A"/>
    <property type="match status" value="1"/>
</dbReference>
<dbReference type="InterPro" id="IPR001173">
    <property type="entry name" value="Glyco_trans_2-like"/>
</dbReference>
<evidence type="ECO:0000313" key="3">
    <source>
        <dbReference type="Proteomes" id="UP000772181"/>
    </source>
</evidence>